<dbReference type="InterPro" id="IPR051781">
    <property type="entry name" value="Metallo-dep_Hydrolase"/>
</dbReference>
<dbReference type="InterPro" id="IPR057744">
    <property type="entry name" value="OTAase-like"/>
</dbReference>
<protein>
    <submittedName>
        <fullName evidence="2">Amidohydrolase</fullName>
    </submittedName>
</protein>
<dbReference type="CDD" id="cd01299">
    <property type="entry name" value="Met_dep_hydrolase_A"/>
    <property type="match status" value="1"/>
</dbReference>
<dbReference type="PANTHER" id="PTHR43135:SF3">
    <property type="entry name" value="ALPHA-D-RIBOSE 1-METHYLPHOSPHONATE 5-TRIPHOSPHATE DIPHOSPHATASE"/>
    <property type="match status" value="1"/>
</dbReference>
<gene>
    <name evidence="2" type="ORF">PAHA3_0215</name>
</gene>
<evidence type="ECO:0000313" key="3">
    <source>
        <dbReference type="Proteomes" id="UP000069697"/>
    </source>
</evidence>
<proteinExistence type="predicted"/>
<evidence type="ECO:0000259" key="1">
    <source>
        <dbReference type="Pfam" id="PF01979"/>
    </source>
</evidence>
<dbReference type="Proteomes" id="UP000069697">
    <property type="component" value="Unassembled WGS sequence"/>
</dbReference>
<dbReference type="SUPFAM" id="SSF51338">
    <property type="entry name" value="Composite domain of metallo-dependent hydrolases"/>
    <property type="match status" value="1"/>
</dbReference>
<name>A0A100VHY7_PAEAM</name>
<reference evidence="2 3" key="1">
    <citation type="journal article" date="2016" name="Genome Announc.">
        <title>Draft Genome Sequence of Paenibacillus amylolyticus Heshi-A3, Isolated from Fermented Rice Bran in a Japanese Fermented Seafood Dish.</title>
        <authorList>
            <person name="Akuzawa S."/>
            <person name="Nagaoka J."/>
            <person name="Kanekatsu M."/>
            <person name="Kubota E."/>
            <person name="Ohtake R."/>
            <person name="Suzuki T."/>
            <person name="Kanesaki Y."/>
        </authorList>
    </citation>
    <scope>NUCLEOTIDE SEQUENCE [LARGE SCALE GENOMIC DNA]</scope>
    <source>
        <strain evidence="2 3">Heshi-A3</strain>
    </source>
</reference>
<dbReference type="Gene3D" id="3.20.20.140">
    <property type="entry name" value="Metal-dependent hydrolases"/>
    <property type="match status" value="1"/>
</dbReference>
<dbReference type="AlphaFoldDB" id="A0A100VHY7"/>
<dbReference type="EMBL" id="BCNV01000001">
    <property type="protein sequence ID" value="GAS80151.1"/>
    <property type="molecule type" value="Genomic_DNA"/>
</dbReference>
<keyword evidence="2" id="KW-0378">Hydrolase</keyword>
<reference evidence="3" key="2">
    <citation type="submission" date="2016-01" db="EMBL/GenBank/DDBJ databases">
        <title>Draft Genome Sequence of Paenibacillus amylolyticus Heshi-A3 that Was Isolated from Fermented Rice Bran with Aging Salted Mackerel, Which Was Named Heshiko as Traditional Fermented Seafood in Japan.</title>
        <authorList>
            <person name="Akuzawa S."/>
            <person name="Nakagawa J."/>
            <person name="Kanekatsu T."/>
            <person name="Kubota E."/>
            <person name="Ohtake R."/>
            <person name="Suzuki T."/>
            <person name="Kanesaki Y."/>
        </authorList>
    </citation>
    <scope>NUCLEOTIDE SEQUENCE [LARGE SCALE GENOMIC DNA]</scope>
    <source>
        <strain evidence="3">Heshi-A3</strain>
    </source>
</reference>
<dbReference type="GO" id="GO:0016810">
    <property type="term" value="F:hydrolase activity, acting on carbon-nitrogen (but not peptide) bonds"/>
    <property type="evidence" value="ECO:0007669"/>
    <property type="project" value="InterPro"/>
</dbReference>
<feature type="domain" description="Amidohydrolase-related" evidence="1">
    <location>
        <begin position="57"/>
        <end position="404"/>
    </location>
</feature>
<evidence type="ECO:0000313" key="2">
    <source>
        <dbReference type="EMBL" id="GAS80151.1"/>
    </source>
</evidence>
<dbReference type="RefSeq" id="WP_062833082.1">
    <property type="nucleotide sequence ID" value="NZ_BCNV01000001.1"/>
</dbReference>
<comment type="caution">
    <text evidence="2">The sequence shown here is derived from an EMBL/GenBank/DDBJ whole genome shotgun (WGS) entry which is preliminary data.</text>
</comment>
<dbReference type="InterPro" id="IPR006680">
    <property type="entry name" value="Amidohydro-rel"/>
</dbReference>
<dbReference type="Gene3D" id="2.30.40.10">
    <property type="entry name" value="Urease, subunit C, domain 1"/>
    <property type="match status" value="1"/>
</dbReference>
<dbReference type="Pfam" id="PF01979">
    <property type="entry name" value="Amidohydro_1"/>
    <property type="match status" value="1"/>
</dbReference>
<dbReference type="PANTHER" id="PTHR43135">
    <property type="entry name" value="ALPHA-D-RIBOSE 1-METHYLPHOSPHONATE 5-TRIPHOSPHATE DIPHOSPHATASE"/>
    <property type="match status" value="1"/>
</dbReference>
<sequence length="406" mass="43641">MSQITAFVGALLIDGQGGEPVSDSVVLVQNGKFIAAGAKATVPIPEHAELVDVTGKTVMPGLIDAHVHVHGAKNLNMAAVALEANELQMGRALQDLPKLINAGFTTVRDVGSHVAVYIRDLIKEGVVKGPRIKTSRHMLSQTGGHADIHMIPTELNIFTVCDGVPEVIKATRTQFREGADFIKVCSTGGVLSEKDDPRWSQFRMDELKAIVYEAEAVQSYVAAHAQGAQGIKNALEAGVRTIEHGIYVDEEGIGMMLDQKAVLVPTLAIVHRIIKEGHKYGVPEFGIRKAKSVYQEHIENMIIARKAGVTIAVGTDFCTCAPVEHGGNALELRLLVEDVGFTPMEAIVAATRDAARAMQMEAEIGTIEPGKAADLLVLNVNPLTDIGLLENTENIEQVYLSGERLK</sequence>
<organism evidence="2 3">
    <name type="scientific">Paenibacillus amylolyticus</name>
    <dbReference type="NCBI Taxonomy" id="1451"/>
    <lineage>
        <taxon>Bacteria</taxon>
        <taxon>Bacillati</taxon>
        <taxon>Bacillota</taxon>
        <taxon>Bacilli</taxon>
        <taxon>Bacillales</taxon>
        <taxon>Paenibacillaceae</taxon>
        <taxon>Paenibacillus</taxon>
    </lineage>
</organism>
<dbReference type="InterPro" id="IPR011059">
    <property type="entry name" value="Metal-dep_hydrolase_composite"/>
</dbReference>
<dbReference type="InterPro" id="IPR032466">
    <property type="entry name" value="Metal_Hydrolase"/>
</dbReference>
<accession>A0A100VHY7</accession>
<dbReference type="SUPFAM" id="SSF51556">
    <property type="entry name" value="Metallo-dependent hydrolases"/>
    <property type="match status" value="1"/>
</dbReference>